<sequence length="153" mass="17542">MEQTFWLPPGLFKQELETPETVSRKNAGPSIKKKLHLFRAGHFESKDSPSPQHPLATEMASCDCRGSQGWRFEEQCQGLECSLYSGPLSPLFQVYMDQIVFKNIWNDEFWENPWNLGGLIVIGLFTITFLFFILFAVVFGLLSTTERTEGEKE</sequence>
<name>A0AC58K8K5_CASCN</name>
<dbReference type="Proteomes" id="UP001732720">
    <property type="component" value="Chromosome 11"/>
</dbReference>
<reference evidence="2" key="1">
    <citation type="submission" date="2025-08" db="UniProtKB">
        <authorList>
            <consortium name="RefSeq"/>
        </authorList>
    </citation>
    <scope>IDENTIFICATION</scope>
</reference>
<evidence type="ECO:0000313" key="1">
    <source>
        <dbReference type="Proteomes" id="UP001732720"/>
    </source>
</evidence>
<evidence type="ECO:0000313" key="2">
    <source>
        <dbReference type="RefSeq" id="XP_073901242.1"/>
    </source>
</evidence>
<dbReference type="RefSeq" id="XP_073901242.1">
    <property type="nucleotide sequence ID" value="XM_074045141.1"/>
</dbReference>
<protein>
    <submittedName>
        <fullName evidence="2">Endoregulin isoform X1</fullName>
    </submittedName>
</protein>
<keyword evidence="1" id="KW-1185">Reference proteome</keyword>
<gene>
    <name evidence="2" type="primary">Erln</name>
</gene>
<proteinExistence type="predicted"/>
<organism evidence="1 2">
    <name type="scientific">Castor canadensis</name>
    <name type="common">American beaver</name>
    <dbReference type="NCBI Taxonomy" id="51338"/>
    <lineage>
        <taxon>Eukaryota</taxon>
        <taxon>Metazoa</taxon>
        <taxon>Chordata</taxon>
        <taxon>Craniata</taxon>
        <taxon>Vertebrata</taxon>
        <taxon>Euteleostomi</taxon>
        <taxon>Mammalia</taxon>
        <taxon>Eutheria</taxon>
        <taxon>Euarchontoglires</taxon>
        <taxon>Glires</taxon>
        <taxon>Rodentia</taxon>
        <taxon>Castorimorpha</taxon>
        <taxon>Castoridae</taxon>
        <taxon>Castor</taxon>
    </lineage>
</organism>
<accession>A0AC58K8K5</accession>